<feature type="domain" description="Maestro/Maestro-like HEAT-repeats" evidence="3">
    <location>
        <begin position="346"/>
        <end position="600"/>
    </location>
</feature>
<dbReference type="PANTHER" id="PTHR23120">
    <property type="entry name" value="MAESTRO-RELATED HEAT DOMAIN-CONTAINING"/>
    <property type="match status" value="1"/>
</dbReference>
<dbReference type="RefSeq" id="XP_067158949.1">
    <property type="nucleotide sequence ID" value="XM_067302848.1"/>
</dbReference>
<dbReference type="InterPro" id="IPR048465">
    <property type="entry name" value="Maestro-like_HEAT"/>
</dbReference>
<dbReference type="Pfam" id="PF21047">
    <property type="entry name" value="HEAT_Maestro"/>
    <property type="match status" value="1"/>
</dbReference>
<name>A0ABM4F1X3_9AVES</name>
<evidence type="ECO:0000259" key="3">
    <source>
        <dbReference type="Pfam" id="PF23227"/>
    </source>
</evidence>
<proteinExistence type="predicted"/>
<dbReference type="RefSeq" id="XP_067164805.1">
    <property type="nucleotide sequence ID" value="XM_067308704.1"/>
</dbReference>
<dbReference type="Gene3D" id="1.25.10.10">
    <property type="entry name" value="Leucine-rich Repeat Variant"/>
    <property type="match status" value="1"/>
</dbReference>
<evidence type="ECO:0000259" key="2">
    <source>
        <dbReference type="Pfam" id="PF21047"/>
    </source>
</evidence>
<sequence length="636" mass="72482">MAADNPVPPEMKWQWEVPNTFWPSNATDKSTVFGSFLFPSERTHFLLTTIEGMTDPRVSDTEVVARMMEVVLRDPDSELDRVPQVVSSIHKKLRGISEASLQAILNRTLFQMACLDPDQVVEGLLNTSLLCDGVAGAMWRTLVCEHCPAEEVLKELLFWLWDQPLLRRASFMPNDSYILPLTAIRALNEILRLPSSKVPVQLIFPQLYLAVLFQIFFSMEYTLQDLQDYSQMCGQEDECPPVSPVRSAVQAMKALLCRADYAHLADSVERQGGWDMLMSMETYHTGVTLLTRELWMNAADECAWVFDHVVAVLSCRDKQREIAAMAVFTELLNCTDFEQEIDEDVLGFLQLHLCNQSLAMREMVIAGLVTLSERRQTARSLQDLLPALMERLQGADSNFCTKALTILSHVLHLVDRKRASTIGLQLAEELRPLFDDEAARVRELSIQLFQHVMAIVVGSQQEQMRKHVHSSLLPLLIHAHEEIPSVAQASREALLSAAKLLKWEQLRHLLETAQTWQIGECLLVRDRSRAEEYLRQSLPYLESPQECLREVAVRFLGLVGRHMSEQGEEKLQDICKALQSVVSDTSPYVWSLAVQTILILRAPREKAPSGFTLRTLCYRLRRAWRRWHPPPRDSAL</sequence>
<reference evidence="5 6" key="1">
    <citation type="submission" date="2025-05" db="UniProtKB">
        <authorList>
            <consortium name="RefSeq"/>
        </authorList>
    </citation>
    <scope>IDENTIFICATION</scope>
    <source>
        <tissue evidence="5 6">Blood</tissue>
    </source>
</reference>
<organism evidence="4 5">
    <name type="scientific">Apteryx mantelli</name>
    <name type="common">North Island brown kiwi</name>
    <dbReference type="NCBI Taxonomy" id="2696672"/>
    <lineage>
        <taxon>Eukaryota</taxon>
        <taxon>Metazoa</taxon>
        <taxon>Chordata</taxon>
        <taxon>Craniata</taxon>
        <taxon>Vertebrata</taxon>
        <taxon>Euteleostomi</taxon>
        <taxon>Archelosauria</taxon>
        <taxon>Archosauria</taxon>
        <taxon>Dinosauria</taxon>
        <taxon>Saurischia</taxon>
        <taxon>Theropoda</taxon>
        <taxon>Coelurosauria</taxon>
        <taxon>Aves</taxon>
        <taxon>Palaeognathae</taxon>
        <taxon>Apterygiformes</taxon>
        <taxon>Apterygidae</taxon>
        <taxon>Apteryx</taxon>
    </lineage>
</organism>
<evidence type="ECO:0000313" key="4">
    <source>
        <dbReference type="Proteomes" id="UP001652627"/>
    </source>
</evidence>
<feature type="domain" description="Maestro-like HEAT-repeats" evidence="2">
    <location>
        <begin position="24"/>
        <end position="153"/>
    </location>
</feature>
<dbReference type="InterPro" id="IPR011989">
    <property type="entry name" value="ARM-like"/>
</dbReference>
<dbReference type="Proteomes" id="UP001652627">
    <property type="component" value="Chromosome 20"/>
</dbReference>
<evidence type="ECO:0000256" key="1">
    <source>
        <dbReference type="ARBA" id="ARBA00022737"/>
    </source>
</evidence>
<dbReference type="Pfam" id="PF23227">
    <property type="entry name" value="HEAT_MROH2B_C"/>
    <property type="match status" value="1"/>
</dbReference>
<dbReference type="GeneID" id="136992873"/>
<accession>A0ABM4F1X3</accession>
<dbReference type="InterPro" id="IPR016024">
    <property type="entry name" value="ARM-type_fold"/>
</dbReference>
<dbReference type="InterPro" id="IPR055406">
    <property type="entry name" value="HEAT_Maestro"/>
</dbReference>
<dbReference type="InterPro" id="IPR045206">
    <property type="entry name" value="Maestro_heat-like_prot"/>
</dbReference>
<dbReference type="SUPFAM" id="SSF48371">
    <property type="entry name" value="ARM repeat"/>
    <property type="match status" value="1"/>
</dbReference>
<dbReference type="PANTHER" id="PTHR23120:SF42">
    <property type="entry name" value="MAESTRO HEAT-LIKE REPEAT FAMILY MEMBER 3"/>
    <property type="match status" value="1"/>
</dbReference>
<evidence type="ECO:0000313" key="5">
    <source>
        <dbReference type="RefSeq" id="XP_067158949.1"/>
    </source>
</evidence>
<keyword evidence="4" id="KW-1185">Reference proteome</keyword>
<dbReference type="Proteomes" id="UP001652627">
    <property type="component" value="Chromosome 10"/>
</dbReference>
<gene>
    <name evidence="5" type="primary">LOC136992873</name>
    <name evidence="6" type="synonym">LOC136993760</name>
</gene>
<keyword evidence="1" id="KW-0677">Repeat</keyword>
<protein>
    <submittedName>
        <fullName evidence="5 6">Maestro heat-like repeat-containing protein family member 7</fullName>
    </submittedName>
</protein>
<evidence type="ECO:0000313" key="6">
    <source>
        <dbReference type="RefSeq" id="XP_067164805.1"/>
    </source>
</evidence>